<proteinExistence type="predicted"/>
<dbReference type="OrthoDB" id="9909311at2759"/>
<name>A0A3M7QNB7_BRAPC</name>
<keyword evidence="2" id="KW-1185">Reference proteome</keyword>
<reference evidence="1 2" key="1">
    <citation type="journal article" date="2018" name="Sci. Rep.">
        <title>Genomic signatures of local adaptation to the degree of environmental predictability in rotifers.</title>
        <authorList>
            <person name="Franch-Gras L."/>
            <person name="Hahn C."/>
            <person name="Garcia-Roger E.M."/>
            <person name="Carmona M.J."/>
            <person name="Serra M."/>
            <person name="Gomez A."/>
        </authorList>
    </citation>
    <scope>NUCLEOTIDE SEQUENCE [LARGE SCALE GENOMIC DNA]</scope>
    <source>
        <strain evidence="1">HYR1</strain>
    </source>
</reference>
<dbReference type="EMBL" id="REGN01005594">
    <property type="protein sequence ID" value="RNA12832.1"/>
    <property type="molecule type" value="Genomic_DNA"/>
</dbReference>
<accession>A0A3M7QNB7</accession>
<dbReference type="Proteomes" id="UP000276133">
    <property type="component" value="Unassembled WGS sequence"/>
</dbReference>
<comment type="caution">
    <text evidence="1">The sequence shown here is derived from an EMBL/GenBank/DDBJ whole genome shotgun (WGS) entry which is preliminary data.</text>
</comment>
<gene>
    <name evidence="1" type="ORF">BpHYR1_030387</name>
</gene>
<dbReference type="AlphaFoldDB" id="A0A3M7QNB7"/>
<sequence>MYEKNLVGPEKKRMKLSSYDDEDKAVIYWFDQIQKYNNLTVSGCDIQLQALKFATMLGHRDFKAIATKKEESDNSDKYDSSNIVNFLFNIENLTKVYAYDTKIIVKCKRTHFIVNNVENNIVSNIFIPTRNDEHFIRERKVNIFFIMLREDYERRLFNRFLPFKKSHLKYLKKKRQNQS</sequence>
<evidence type="ECO:0000313" key="1">
    <source>
        <dbReference type="EMBL" id="RNA12832.1"/>
    </source>
</evidence>
<evidence type="ECO:0000313" key="2">
    <source>
        <dbReference type="Proteomes" id="UP000276133"/>
    </source>
</evidence>
<organism evidence="1 2">
    <name type="scientific">Brachionus plicatilis</name>
    <name type="common">Marine rotifer</name>
    <name type="synonym">Brachionus muelleri</name>
    <dbReference type="NCBI Taxonomy" id="10195"/>
    <lineage>
        <taxon>Eukaryota</taxon>
        <taxon>Metazoa</taxon>
        <taxon>Spiralia</taxon>
        <taxon>Gnathifera</taxon>
        <taxon>Rotifera</taxon>
        <taxon>Eurotatoria</taxon>
        <taxon>Monogononta</taxon>
        <taxon>Pseudotrocha</taxon>
        <taxon>Ploima</taxon>
        <taxon>Brachionidae</taxon>
        <taxon>Brachionus</taxon>
    </lineage>
</organism>
<protein>
    <submittedName>
        <fullName evidence="1">Tigger transposable element-derived 6</fullName>
    </submittedName>
</protein>
<dbReference type="Gene3D" id="1.10.10.60">
    <property type="entry name" value="Homeodomain-like"/>
    <property type="match status" value="1"/>
</dbReference>